<dbReference type="Gene3D" id="1.10.10.10">
    <property type="entry name" value="Winged helix-like DNA-binding domain superfamily/Winged helix DNA-binding domain"/>
    <property type="match status" value="1"/>
</dbReference>
<dbReference type="GO" id="GO:0003700">
    <property type="term" value="F:DNA-binding transcription factor activity"/>
    <property type="evidence" value="ECO:0007669"/>
    <property type="project" value="InterPro"/>
</dbReference>
<evidence type="ECO:0000256" key="6">
    <source>
        <dbReference type="ARBA" id="ARBA00023163"/>
    </source>
</evidence>
<dbReference type="PANTHER" id="PTHR33202">
    <property type="entry name" value="ZINC UPTAKE REGULATION PROTEIN"/>
    <property type="match status" value="1"/>
</dbReference>
<dbReference type="InterPro" id="IPR036390">
    <property type="entry name" value="WH_DNA-bd_sf"/>
</dbReference>
<dbReference type="Gene3D" id="3.30.1490.190">
    <property type="match status" value="1"/>
</dbReference>
<dbReference type="Pfam" id="PF01475">
    <property type="entry name" value="FUR"/>
    <property type="match status" value="1"/>
</dbReference>
<evidence type="ECO:0000256" key="3">
    <source>
        <dbReference type="ARBA" id="ARBA00022833"/>
    </source>
</evidence>
<keyword evidence="5" id="KW-0238">DNA-binding</keyword>
<evidence type="ECO:0000256" key="1">
    <source>
        <dbReference type="ARBA" id="ARBA00007957"/>
    </source>
</evidence>
<dbReference type="GO" id="GO:0000976">
    <property type="term" value="F:transcription cis-regulatory region binding"/>
    <property type="evidence" value="ECO:0007669"/>
    <property type="project" value="TreeGrafter"/>
</dbReference>
<dbReference type="SUPFAM" id="SSF46785">
    <property type="entry name" value="Winged helix' DNA-binding domain"/>
    <property type="match status" value="1"/>
</dbReference>
<sequence length="144" mass="16009">MPESNNSSAETLRGSGLRATPTRTAVIDVLRATNSHMTASEIIRNLNATKKTFDQSTVYRVLSDLSRVGLIAESRMSPGDTVFEWISQSNHHHLLCTNCSRTMPLDNQLVQEFISKVHNRHGFHVNATHLIVSGTEHTCPDNNN</sequence>
<evidence type="ECO:0000256" key="2">
    <source>
        <dbReference type="ARBA" id="ARBA00022491"/>
    </source>
</evidence>
<reference evidence="7" key="1">
    <citation type="submission" date="2018-05" db="EMBL/GenBank/DDBJ databases">
        <authorList>
            <person name="Lanie J.A."/>
            <person name="Ng W.-L."/>
            <person name="Kazmierczak K.M."/>
            <person name="Andrzejewski T.M."/>
            <person name="Davidsen T.M."/>
            <person name="Wayne K.J."/>
            <person name="Tettelin H."/>
            <person name="Glass J.I."/>
            <person name="Rusch D."/>
            <person name="Podicherti R."/>
            <person name="Tsui H.-C.T."/>
            <person name="Winkler M.E."/>
        </authorList>
    </citation>
    <scope>NUCLEOTIDE SEQUENCE</scope>
</reference>
<dbReference type="InterPro" id="IPR036388">
    <property type="entry name" value="WH-like_DNA-bd_sf"/>
</dbReference>
<evidence type="ECO:0000256" key="5">
    <source>
        <dbReference type="ARBA" id="ARBA00023125"/>
    </source>
</evidence>
<dbReference type="EMBL" id="UINC01006689">
    <property type="protein sequence ID" value="SVA29058.1"/>
    <property type="molecule type" value="Genomic_DNA"/>
</dbReference>
<keyword evidence="4" id="KW-0805">Transcription regulation</keyword>
<keyword evidence="2" id="KW-0678">Repressor</keyword>
<dbReference type="GO" id="GO:1900376">
    <property type="term" value="P:regulation of secondary metabolite biosynthetic process"/>
    <property type="evidence" value="ECO:0007669"/>
    <property type="project" value="TreeGrafter"/>
</dbReference>
<keyword evidence="3" id="KW-0862">Zinc</keyword>
<evidence type="ECO:0008006" key="8">
    <source>
        <dbReference type="Google" id="ProtNLM"/>
    </source>
</evidence>
<name>A0A381UN58_9ZZZZ</name>
<dbReference type="GO" id="GO:0045892">
    <property type="term" value="P:negative regulation of DNA-templated transcription"/>
    <property type="evidence" value="ECO:0007669"/>
    <property type="project" value="TreeGrafter"/>
</dbReference>
<dbReference type="InterPro" id="IPR043135">
    <property type="entry name" value="Fur_C"/>
</dbReference>
<dbReference type="CDD" id="cd07153">
    <property type="entry name" value="Fur_like"/>
    <property type="match status" value="1"/>
</dbReference>
<evidence type="ECO:0000313" key="7">
    <source>
        <dbReference type="EMBL" id="SVA29058.1"/>
    </source>
</evidence>
<dbReference type="PANTHER" id="PTHR33202:SF7">
    <property type="entry name" value="FERRIC UPTAKE REGULATION PROTEIN"/>
    <property type="match status" value="1"/>
</dbReference>
<evidence type="ECO:0000256" key="4">
    <source>
        <dbReference type="ARBA" id="ARBA00023015"/>
    </source>
</evidence>
<gene>
    <name evidence="7" type="ORF">METZ01_LOCUS81912</name>
</gene>
<dbReference type="GO" id="GO:0008270">
    <property type="term" value="F:zinc ion binding"/>
    <property type="evidence" value="ECO:0007669"/>
    <property type="project" value="TreeGrafter"/>
</dbReference>
<protein>
    <recommendedName>
        <fullName evidence="8">Ferric uptake regulation protein</fullName>
    </recommendedName>
</protein>
<proteinExistence type="inferred from homology"/>
<keyword evidence="6" id="KW-0804">Transcription</keyword>
<dbReference type="InterPro" id="IPR002481">
    <property type="entry name" value="FUR"/>
</dbReference>
<dbReference type="AlphaFoldDB" id="A0A381UN58"/>
<organism evidence="7">
    <name type="scientific">marine metagenome</name>
    <dbReference type="NCBI Taxonomy" id="408172"/>
    <lineage>
        <taxon>unclassified sequences</taxon>
        <taxon>metagenomes</taxon>
        <taxon>ecological metagenomes</taxon>
    </lineage>
</organism>
<accession>A0A381UN58</accession>
<comment type="similarity">
    <text evidence="1">Belongs to the Fur family.</text>
</comment>